<feature type="transmembrane region" description="Helical" evidence="1">
    <location>
        <begin position="44"/>
        <end position="61"/>
    </location>
</feature>
<evidence type="ECO:0000313" key="3">
    <source>
        <dbReference type="Proteomes" id="UP000278981"/>
    </source>
</evidence>
<keyword evidence="1" id="KW-1133">Transmembrane helix</keyword>
<gene>
    <name evidence="2" type="ORF">DDE19_06360</name>
</gene>
<dbReference type="Proteomes" id="UP000278981">
    <property type="component" value="Unassembled WGS sequence"/>
</dbReference>
<dbReference type="AlphaFoldDB" id="A0A3N9Y145"/>
<sequence>MMVDTASAYEVRRSRLRTGLTLALYSLLPMTAIVIGLQDLSVRYLFFIIGVLFEVIFLATARHRVSSALRRELLFAIDEQGVYLGPDDFGRPAMREKWSNIDAIVHFHGRVWTTSNMPATNRNVGIVQGGRIVASRGRGGWWLNVRRASAAAARFGGGTPVLKAPFYGQISREWFHTIPLPPNWLEEHATPRGARR</sequence>
<reference evidence="2 3" key="1">
    <citation type="submission" date="2018-04" db="EMBL/GenBank/DDBJ databases">
        <title>Micromonosporas from Atacama Desert.</title>
        <authorList>
            <person name="Carro L."/>
            <person name="Klenk H.-P."/>
            <person name="Goodfellow M."/>
        </authorList>
    </citation>
    <scope>NUCLEOTIDE SEQUENCE [LARGE SCALE GENOMIC DNA]</scope>
    <source>
        <strain evidence="2 3">LB19</strain>
    </source>
</reference>
<accession>A0A3N9Y145</accession>
<dbReference type="OrthoDB" id="9977247at2"/>
<comment type="caution">
    <text evidence="2">The sequence shown here is derived from an EMBL/GenBank/DDBJ whole genome shotgun (WGS) entry which is preliminary data.</text>
</comment>
<protein>
    <submittedName>
        <fullName evidence="2">Uncharacterized protein</fullName>
    </submittedName>
</protein>
<dbReference type="RefSeq" id="WP_124817069.1">
    <property type="nucleotide sequence ID" value="NZ_QDGB01000179.1"/>
</dbReference>
<proteinExistence type="predicted"/>
<feature type="transmembrane region" description="Helical" evidence="1">
    <location>
        <begin position="20"/>
        <end position="38"/>
    </location>
</feature>
<evidence type="ECO:0000256" key="1">
    <source>
        <dbReference type="SAM" id="Phobius"/>
    </source>
</evidence>
<organism evidence="2 3">
    <name type="scientific">Micromonospora ureilytica</name>
    <dbReference type="NCBI Taxonomy" id="709868"/>
    <lineage>
        <taxon>Bacteria</taxon>
        <taxon>Bacillati</taxon>
        <taxon>Actinomycetota</taxon>
        <taxon>Actinomycetes</taxon>
        <taxon>Micromonosporales</taxon>
        <taxon>Micromonosporaceae</taxon>
        <taxon>Micromonospora</taxon>
    </lineage>
</organism>
<dbReference type="EMBL" id="QDGB01000179">
    <property type="protein sequence ID" value="RQX18889.1"/>
    <property type="molecule type" value="Genomic_DNA"/>
</dbReference>
<keyword evidence="1" id="KW-0812">Transmembrane</keyword>
<evidence type="ECO:0000313" key="2">
    <source>
        <dbReference type="EMBL" id="RQX18889.1"/>
    </source>
</evidence>
<keyword evidence="1" id="KW-0472">Membrane</keyword>
<name>A0A3N9Y145_9ACTN</name>